<comment type="caution">
    <text evidence="2">The sequence shown here is derived from an EMBL/GenBank/DDBJ whole genome shotgun (WGS) entry which is preliminary data.</text>
</comment>
<dbReference type="Proteomes" id="UP000280307">
    <property type="component" value="Unassembled WGS sequence"/>
</dbReference>
<feature type="transmembrane region" description="Helical" evidence="1">
    <location>
        <begin position="64"/>
        <end position="87"/>
    </location>
</feature>
<evidence type="ECO:0000313" key="2">
    <source>
        <dbReference type="EMBL" id="RRR69368.1"/>
    </source>
</evidence>
<proteinExistence type="predicted"/>
<gene>
    <name evidence="2" type="ORF">EI684_15780</name>
</gene>
<organism evidence="2 3">
    <name type="scientific">Candidatus Viridilinea halotolerans</name>
    <dbReference type="NCBI Taxonomy" id="2491704"/>
    <lineage>
        <taxon>Bacteria</taxon>
        <taxon>Bacillati</taxon>
        <taxon>Chloroflexota</taxon>
        <taxon>Chloroflexia</taxon>
        <taxon>Chloroflexales</taxon>
        <taxon>Chloroflexineae</taxon>
        <taxon>Oscillochloridaceae</taxon>
        <taxon>Candidatus Viridilinea</taxon>
    </lineage>
</organism>
<name>A0A426TVC6_9CHLR</name>
<sequence>MKGQAMHPPNPQPPIFEWTARLAMLRSRVLILQLSVALGIPMLCLGLFLIVLDWPPDRDLIINVLSVLGGVFAIMVVLLALALLLVYQGGYDYHYVIDAHGIRATTTGRTAKTNRVVNTLLMLSGRPTEAGIGNLAAARQSEYLPWSEVSGFSVEANARIINLESGPLPSMIVACDAAHFAAVLEFIRSRVGQQPDE</sequence>
<dbReference type="EMBL" id="RSAS01000643">
    <property type="protein sequence ID" value="RRR69368.1"/>
    <property type="molecule type" value="Genomic_DNA"/>
</dbReference>
<dbReference type="AlphaFoldDB" id="A0A426TVC6"/>
<keyword evidence="1" id="KW-1133">Transmembrane helix</keyword>
<evidence type="ECO:0000313" key="3">
    <source>
        <dbReference type="Proteomes" id="UP000280307"/>
    </source>
</evidence>
<keyword evidence="1" id="KW-0812">Transmembrane</keyword>
<keyword evidence="1" id="KW-0472">Membrane</keyword>
<reference evidence="2 3" key="1">
    <citation type="submission" date="2018-12" db="EMBL/GenBank/DDBJ databases">
        <title>Genome Sequence of Candidatus Viridilinea halotolerans isolated from saline sulfide-rich spring.</title>
        <authorList>
            <person name="Grouzdev D.S."/>
            <person name="Burganskaya E.I."/>
            <person name="Krutkina M.S."/>
            <person name="Sukhacheva M.V."/>
            <person name="Gorlenko V.M."/>
        </authorList>
    </citation>
    <scope>NUCLEOTIDE SEQUENCE [LARGE SCALE GENOMIC DNA]</scope>
    <source>
        <strain evidence="2">Chok-6</strain>
    </source>
</reference>
<evidence type="ECO:0000256" key="1">
    <source>
        <dbReference type="SAM" id="Phobius"/>
    </source>
</evidence>
<accession>A0A426TVC6</accession>
<feature type="transmembrane region" description="Helical" evidence="1">
    <location>
        <begin position="29"/>
        <end position="52"/>
    </location>
</feature>
<protein>
    <submittedName>
        <fullName evidence="2">Uncharacterized protein</fullName>
    </submittedName>
</protein>